<dbReference type="EMBL" id="CADCWK010000415">
    <property type="protein sequence ID" value="CAA9578536.1"/>
    <property type="molecule type" value="Genomic_DNA"/>
</dbReference>
<feature type="non-terminal residue" evidence="2">
    <location>
        <position position="1"/>
    </location>
</feature>
<protein>
    <submittedName>
        <fullName evidence="2">Uncharacterized protein</fullName>
    </submittedName>
</protein>
<gene>
    <name evidence="2" type="ORF">AVDCRST_MAG33-3339</name>
</gene>
<reference evidence="2" key="1">
    <citation type="submission" date="2020-02" db="EMBL/GenBank/DDBJ databases">
        <authorList>
            <person name="Meier V. D."/>
        </authorList>
    </citation>
    <scope>NUCLEOTIDE SEQUENCE</scope>
    <source>
        <strain evidence="2">AVDCRST_MAG33</strain>
    </source>
</reference>
<accession>A0A6J4VK35</accession>
<evidence type="ECO:0000313" key="2">
    <source>
        <dbReference type="EMBL" id="CAA9578536.1"/>
    </source>
</evidence>
<feature type="compositionally biased region" description="Basic residues" evidence="1">
    <location>
        <begin position="38"/>
        <end position="47"/>
    </location>
</feature>
<feature type="region of interest" description="Disordered" evidence="1">
    <location>
        <begin position="1"/>
        <end position="162"/>
    </location>
</feature>
<sequence>EQSLAGRGDQGQRPPGRQRPSHPVRPDRRGLQLPAHHPPPRGRRSHARAPDLAEAAPLHPGVVRQRLRRRREPADRAGQGPAGDPWRPPRSRRPAGPHPWCRPPVDPRRGGRGDRAGPGPLRRPRAVPAGGHPPPVRPAVERLPAGRDAAGPDSPVPVGRRV</sequence>
<feature type="compositionally biased region" description="Basic and acidic residues" evidence="1">
    <location>
        <begin position="105"/>
        <end position="115"/>
    </location>
</feature>
<feature type="non-terminal residue" evidence="2">
    <location>
        <position position="162"/>
    </location>
</feature>
<dbReference type="AlphaFoldDB" id="A0A6J4VK35"/>
<name>A0A6J4VK35_9BACT</name>
<proteinExistence type="predicted"/>
<organism evidence="2">
    <name type="scientific">uncultured Thermomicrobiales bacterium</name>
    <dbReference type="NCBI Taxonomy" id="1645740"/>
    <lineage>
        <taxon>Bacteria</taxon>
        <taxon>Pseudomonadati</taxon>
        <taxon>Thermomicrobiota</taxon>
        <taxon>Thermomicrobia</taxon>
        <taxon>Thermomicrobiales</taxon>
        <taxon>environmental samples</taxon>
    </lineage>
</organism>
<evidence type="ECO:0000256" key="1">
    <source>
        <dbReference type="SAM" id="MobiDB-lite"/>
    </source>
</evidence>